<name>A0A2P2NKQ9_RHIMU</name>
<accession>A0A2P2NKQ9</accession>
<proteinExistence type="predicted"/>
<sequence length="34" mass="3817">MRGEPLMMAVFKGGSVWSERRLKTSVISSLHLLV</sequence>
<protein>
    <submittedName>
        <fullName evidence="1">Uncharacterized protein</fullName>
    </submittedName>
</protein>
<dbReference type="AlphaFoldDB" id="A0A2P2NKQ9"/>
<reference evidence="1" key="1">
    <citation type="submission" date="2018-02" db="EMBL/GenBank/DDBJ databases">
        <title>Rhizophora mucronata_Transcriptome.</title>
        <authorList>
            <person name="Meera S.P."/>
            <person name="Sreeshan A."/>
            <person name="Augustine A."/>
        </authorList>
    </citation>
    <scope>NUCLEOTIDE SEQUENCE</scope>
    <source>
        <tissue evidence="1">Leaf</tissue>
    </source>
</reference>
<dbReference type="EMBL" id="GGEC01062578">
    <property type="protein sequence ID" value="MBX43062.1"/>
    <property type="molecule type" value="Transcribed_RNA"/>
</dbReference>
<organism evidence="1">
    <name type="scientific">Rhizophora mucronata</name>
    <name type="common">Asiatic mangrove</name>
    <dbReference type="NCBI Taxonomy" id="61149"/>
    <lineage>
        <taxon>Eukaryota</taxon>
        <taxon>Viridiplantae</taxon>
        <taxon>Streptophyta</taxon>
        <taxon>Embryophyta</taxon>
        <taxon>Tracheophyta</taxon>
        <taxon>Spermatophyta</taxon>
        <taxon>Magnoliopsida</taxon>
        <taxon>eudicotyledons</taxon>
        <taxon>Gunneridae</taxon>
        <taxon>Pentapetalae</taxon>
        <taxon>rosids</taxon>
        <taxon>fabids</taxon>
        <taxon>Malpighiales</taxon>
        <taxon>Rhizophoraceae</taxon>
        <taxon>Rhizophora</taxon>
    </lineage>
</organism>
<evidence type="ECO:0000313" key="1">
    <source>
        <dbReference type="EMBL" id="MBX43062.1"/>
    </source>
</evidence>